<dbReference type="SMART" id="SM00452">
    <property type="entry name" value="STI"/>
    <property type="match status" value="1"/>
</dbReference>
<dbReference type="Pfam" id="PF00197">
    <property type="entry name" value="Kunitz_legume"/>
    <property type="match status" value="1"/>
</dbReference>
<reference evidence="1 2" key="1">
    <citation type="submission" date="2024-01" db="EMBL/GenBank/DDBJ databases">
        <title>The genomes of 5 underutilized Papilionoideae crops provide insights into root nodulation and disease resistanc.</title>
        <authorList>
            <person name="Jiang F."/>
        </authorList>
    </citation>
    <scope>NUCLEOTIDE SEQUENCE [LARGE SCALE GENOMIC DNA]</scope>
    <source>
        <strain evidence="1">LVBAO_FW01</strain>
        <tissue evidence="1">Leaves</tissue>
    </source>
</reference>
<keyword evidence="2" id="KW-1185">Reference proteome</keyword>
<dbReference type="Gene3D" id="2.80.10.50">
    <property type="match status" value="1"/>
</dbReference>
<name>A0AAN9MSQ8_CANGL</name>
<dbReference type="SUPFAM" id="SSF50386">
    <property type="entry name" value="STI-like"/>
    <property type="match status" value="1"/>
</dbReference>
<organism evidence="1 2">
    <name type="scientific">Canavalia gladiata</name>
    <name type="common">Sword bean</name>
    <name type="synonym">Dolichos gladiatus</name>
    <dbReference type="NCBI Taxonomy" id="3824"/>
    <lineage>
        <taxon>Eukaryota</taxon>
        <taxon>Viridiplantae</taxon>
        <taxon>Streptophyta</taxon>
        <taxon>Embryophyta</taxon>
        <taxon>Tracheophyta</taxon>
        <taxon>Spermatophyta</taxon>
        <taxon>Magnoliopsida</taxon>
        <taxon>eudicotyledons</taxon>
        <taxon>Gunneridae</taxon>
        <taxon>Pentapetalae</taxon>
        <taxon>rosids</taxon>
        <taxon>fabids</taxon>
        <taxon>Fabales</taxon>
        <taxon>Fabaceae</taxon>
        <taxon>Papilionoideae</taxon>
        <taxon>50 kb inversion clade</taxon>
        <taxon>NPAAA clade</taxon>
        <taxon>indigoferoid/millettioid clade</taxon>
        <taxon>Phaseoleae</taxon>
        <taxon>Canavalia</taxon>
    </lineage>
</organism>
<dbReference type="Proteomes" id="UP001367508">
    <property type="component" value="Unassembled WGS sequence"/>
</dbReference>
<evidence type="ECO:0000313" key="2">
    <source>
        <dbReference type="Proteomes" id="UP001367508"/>
    </source>
</evidence>
<dbReference type="GO" id="GO:0004866">
    <property type="term" value="F:endopeptidase inhibitor activity"/>
    <property type="evidence" value="ECO:0007669"/>
    <property type="project" value="InterPro"/>
</dbReference>
<comment type="caution">
    <text evidence="1">The sequence shown here is derived from an EMBL/GenBank/DDBJ whole genome shotgun (WGS) entry which is preliminary data.</text>
</comment>
<proteinExistence type="predicted"/>
<sequence>MSASIMIDIDGKEVRNRPTFRFAKLPVIRGRSPPPGPSPFNTLQTENDTCRYIIAQDPTELHYALPVGIPTPEKISILSTTFDVGVAFQNPSECGSMPSTWSVVEELKEGWSLKLASLQRRGDGWFKLEPFDEDTRYDKLLFCQRSDLQCGQVGLFYGGPAFRPTIGGDLYCQNRLPFHSNETLRAFTNRWPPCSCREDRMKSVNIPEARKNFTVPQSRSSLALSTASIPASIYFSPKLFHHAPLRCIPTTVAAPVTRPEPKEGHFTPPHIPSINFA</sequence>
<dbReference type="EMBL" id="JAYMYQ010000001">
    <property type="protein sequence ID" value="KAK7359291.1"/>
    <property type="molecule type" value="Genomic_DNA"/>
</dbReference>
<gene>
    <name evidence="1" type="ORF">VNO77_01244</name>
</gene>
<evidence type="ECO:0000313" key="1">
    <source>
        <dbReference type="EMBL" id="KAK7359291.1"/>
    </source>
</evidence>
<protein>
    <submittedName>
        <fullName evidence="1">Uncharacterized protein</fullName>
    </submittedName>
</protein>
<dbReference type="AlphaFoldDB" id="A0AAN9MSQ8"/>
<accession>A0AAN9MSQ8</accession>
<dbReference type="InterPro" id="IPR002160">
    <property type="entry name" value="Prot_inh_Kunz-lg"/>
</dbReference>
<dbReference type="InterPro" id="IPR011065">
    <property type="entry name" value="Kunitz_inhibitor_STI-like_sf"/>
</dbReference>